<evidence type="ECO:0000313" key="7">
    <source>
        <dbReference type="Proteomes" id="UP000310066"/>
    </source>
</evidence>
<dbReference type="InterPro" id="IPR036866">
    <property type="entry name" value="RibonucZ/Hydroxyglut_hydro"/>
</dbReference>
<evidence type="ECO:0000256" key="5">
    <source>
        <dbReference type="SAM" id="Phobius"/>
    </source>
</evidence>
<keyword evidence="3" id="KW-0378">Hydrolase</keyword>
<comment type="caution">
    <text evidence="6">The sequence shown here is derived from an EMBL/GenBank/DDBJ whole genome shotgun (WGS) entry which is preliminary data.</text>
</comment>
<dbReference type="AlphaFoldDB" id="A0A4U0URJ4"/>
<protein>
    <recommendedName>
        <fullName evidence="8">Metallo-beta-lactamase domain-containing protein</fullName>
    </recommendedName>
</protein>
<accession>A0A4U0URJ4</accession>
<comment type="similarity">
    <text evidence="1">Belongs to the metallo-beta-lactamase superfamily.</text>
</comment>
<keyword evidence="5" id="KW-1133">Transmembrane helix</keyword>
<dbReference type="PANTHER" id="PTHR42978:SF5">
    <property type="entry name" value="METALLO-BETA-LACTAMASE DOMAIN-CONTAINING PROTEIN"/>
    <property type="match status" value="1"/>
</dbReference>
<keyword evidence="5" id="KW-0812">Transmembrane</keyword>
<dbReference type="STRING" id="329885.A0A4U0URJ4"/>
<evidence type="ECO:0000313" key="6">
    <source>
        <dbReference type="EMBL" id="TKA38608.1"/>
    </source>
</evidence>
<evidence type="ECO:0000256" key="2">
    <source>
        <dbReference type="ARBA" id="ARBA00022723"/>
    </source>
</evidence>
<dbReference type="SUPFAM" id="SSF56281">
    <property type="entry name" value="Metallo-hydrolase/oxidoreductase"/>
    <property type="match status" value="1"/>
</dbReference>
<dbReference type="GO" id="GO:0046872">
    <property type="term" value="F:metal ion binding"/>
    <property type="evidence" value="ECO:0007669"/>
    <property type="project" value="UniProtKB-KW"/>
</dbReference>
<dbReference type="PANTHER" id="PTHR42978">
    <property type="entry name" value="QUORUM-QUENCHING LACTONASE YTNP-RELATED-RELATED"/>
    <property type="match status" value="1"/>
</dbReference>
<organism evidence="6 7">
    <name type="scientific">Friedmanniomyces endolithicus</name>
    <dbReference type="NCBI Taxonomy" id="329885"/>
    <lineage>
        <taxon>Eukaryota</taxon>
        <taxon>Fungi</taxon>
        <taxon>Dikarya</taxon>
        <taxon>Ascomycota</taxon>
        <taxon>Pezizomycotina</taxon>
        <taxon>Dothideomycetes</taxon>
        <taxon>Dothideomycetidae</taxon>
        <taxon>Mycosphaerellales</taxon>
        <taxon>Teratosphaeriaceae</taxon>
        <taxon>Friedmanniomyces</taxon>
    </lineage>
</organism>
<evidence type="ECO:0000256" key="3">
    <source>
        <dbReference type="ARBA" id="ARBA00022801"/>
    </source>
</evidence>
<reference evidence="6 7" key="1">
    <citation type="submission" date="2017-03" db="EMBL/GenBank/DDBJ databases">
        <title>Genomes of endolithic fungi from Antarctica.</title>
        <authorList>
            <person name="Coleine C."/>
            <person name="Masonjones S."/>
            <person name="Stajich J.E."/>
        </authorList>
    </citation>
    <scope>NUCLEOTIDE SEQUENCE [LARGE SCALE GENOMIC DNA]</scope>
    <source>
        <strain evidence="6 7">CCFEE 5311</strain>
    </source>
</reference>
<keyword evidence="4" id="KW-0862">Zinc</keyword>
<keyword evidence="5" id="KW-0472">Membrane</keyword>
<keyword evidence="2" id="KW-0479">Metal-binding</keyword>
<feature type="transmembrane region" description="Helical" evidence="5">
    <location>
        <begin position="29"/>
        <end position="52"/>
    </location>
</feature>
<dbReference type="OrthoDB" id="10250730at2759"/>
<evidence type="ECO:0000256" key="1">
    <source>
        <dbReference type="ARBA" id="ARBA00007749"/>
    </source>
</evidence>
<dbReference type="InterPro" id="IPR051013">
    <property type="entry name" value="MBL_superfamily_lactonases"/>
</dbReference>
<dbReference type="GO" id="GO:0016787">
    <property type="term" value="F:hydrolase activity"/>
    <property type="evidence" value="ECO:0007669"/>
    <property type="project" value="UniProtKB-KW"/>
</dbReference>
<evidence type="ECO:0000256" key="4">
    <source>
        <dbReference type="ARBA" id="ARBA00022833"/>
    </source>
</evidence>
<name>A0A4U0URJ4_9PEZI</name>
<dbReference type="CDD" id="cd07730">
    <property type="entry name" value="metallo-hydrolase-like_MBL-fold"/>
    <property type="match status" value="1"/>
</dbReference>
<dbReference type="Proteomes" id="UP000310066">
    <property type="component" value="Unassembled WGS sequence"/>
</dbReference>
<dbReference type="Gene3D" id="3.60.15.10">
    <property type="entry name" value="Ribonuclease Z/Hydroxyacylglutathione hydrolase-like"/>
    <property type="match status" value="1"/>
</dbReference>
<gene>
    <name evidence="6" type="ORF">B0A54_09544</name>
</gene>
<proteinExistence type="inferred from homology"/>
<sequence>MADTLEFRGILIGVCSQADDHHTQFHWRYAIIMLLTLATITSLLTIAGSALAQSCESFGDDFQNGGSYFQNSLSSDPFTALQDSDGCQNDTANNVLVNPNGDQSQCSNTPLLPNDTPQLITCADWPKDKLYNGSWSLLIISNNGNGSPIAYQRDFSLSVGPQHTLTVTATATITNQNTPVVNVTQTSTSTYTTTVPSSTTTVQATVTPTTITPAPSVVRMTKGLFTLTQVVQTRAILVGRTPSDELKQAFVENRNKRLAKVLHKRAPDQPTITVTATTAATSTISQVGATTTQTVTVVVSQTSTSTSGIATVDADGQRSTITAVASTRTTTVNVAIAMVTSTQTKHLTFVADANFDLQGFPSKYDHLLFDLGVRKDWENGPKVMVDQKKQVGYGIKVDNYVAGILRENGDDPAKVGGIIWSHFHFDHTGDPSTFPPSTDLIVGPGFKVRFIPGYPTVPESPVDERAWKDRYLREIDFETESNGLKLGGYQALDFYGDGSFYLIDSPGHATGHMCGLARTSADPPEFIVMGGDIAHHGGEFRPTKWMPLPENVQPSPLVAPYAKLASVCPGSLFEAIHPKKSSTEPFMLANGPIHDDAGVAVESLEKFTEFDAQENVFAMIAHDRSLLDVVEFYPKPANGWRQKGWKEQGRWRFLRDFDTSVETKATE</sequence>
<dbReference type="EMBL" id="NAJP01000044">
    <property type="protein sequence ID" value="TKA38608.1"/>
    <property type="molecule type" value="Genomic_DNA"/>
</dbReference>
<evidence type="ECO:0008006" key="8">
    <source>
        <dbReference type="Google" id="ProtNLM"/>
    </source>
</evidence>